<keyword evidence="7 15" id="KW-0460">Magnesium</keyword>
<feature type="binding site" evidence="15">
    <location>
        <position position="228"/>
    </location>
    <ligand>
        <name>Mg(2+)</name>
        <dbReference type="ChEBI" id="CHEBI:18420"/>
    </ligand>
</feature>
<evidence type="ECO:0000256" key="7">
    <source>
        <dbReference type="ARBA" id="ARBA00022842"/>
    </source>
</evidence>
<feature type="binding site" evidence="14">
    <location>
        <position position="496"/>
    </location>
    <ligand>
        <name>ATP</name>
        <dbReference type="ChEBI" id="CHEBI:30616"/>
    </ligand>
</feature>
<comment type="catalytic activity">
    <reaction evidence="12">
        <text>a 1,2-diacyl-sn-glycero-3-phosphoethanolamine(out) + ATP + H2O = a 1,2-diacyl-sn-glycero-3-phosphoethanolamine(in) + ADP + phosphate + H(+)</text>
        <dbReference type="Rhea" id="RHEA:66132"/>
        <dbReference type="ChEBI" id="CHEBI:15377"/>
        <dbReference type="ChEBI" id="CHEBI:15378"/>
        <dbReference type="ChEBI" id="CHEBI:30616"/>
        <dbReference type="ChEBI" id="CHEBI:43474"/>
        <dbReference type="ChEBI" id="CHEBI:64612"/>
        <dbReference type="ChEBI" id="CHEBI:456216"/>
    </reaction>
    <physiologicalReaction direction="left-to-right" evidence="12">
        <dbReference type="Rhea" id="RHEA:66133"/>
    </physiologicalReaction>
</comment>
<dbReference type="FunFam" id="3.40.1110.10:FF:000097">
    <property type="entry name" value="Phospholipid-transporting ATPase"/>
    <property type="match status" value="1"/>
</dbReference>
<dbReference type="SFLD" id="SFLDS00003">
    <property type="entry name" value="Haloacid_Dehalogenase"/>
    <property type="match status" value="1"/>
</dbReference>
<evidence type="ECO:0000256" key="10">
    <source>
        <dbReference type="ARBA" id="ARBA00023136"/>
    </source>
</evidence>
<dbReference type="EMBL" id="CP142733">
    <property type="protein sequence ID" value="WUR04385.1"/>
    <property type="molecule type" value="Genomic_DNA"/>
</dbReference>
<protein>
    <recommendedName>
        <fullName evidence="16">Phospholipid-transporting ATPase</fullName>
        <ecNumber evidence="16">7.6.2.1</ecNumber>
    </recommendedName>
</protein>
<evidence type="ECO:0000256" key="15">
    <source>
        <dbReference type="PIRSR" id="PIRSR606539-3"/>
    </source>
</evidence>
<feature type="transmembrane region" description="Helical" evidence="16">
    <location>
        <begin position="793"/>
        <end position="812"/>
    </location>
</feature>
<feature type="binding site" evidence="14">
    <location>
        <position position="230"/>
    </location>
    <ligand>
        <name>ATP</name>
        <dbReference type="ChEBI" id="CHEBI:30616"/>
    </ligand>
</feature>
<dbReference type="NCBIfam" id="TIGR01652">
    <property type="entry name" value="ATPase-Plipid"/>
    <property type="match status" value="1"/>
</dbReference>
<comment type="caution">
    <text evidence="16">Lacks conserved residue(s) required for the propagation of feature annotation.</text>
</comment>
<keyword evidence="5 14" id="KW-0547">Nucleotide-binding</keyword>
<dbReference type="GO" id="GO:0016887">
    <property type="term" value="F:ATP hydrolysis activity"/>
    <property type="evidence" value="ECO:0007669"/>
    <property type="project" value="InterPro"/>
</dbReference>
<keyword evidence="19" id="KW-1185">Reference proteome</keyword>
<dbReference type="SFLD" id="SFLDF00027">
    <property type="entry name" value="p-type_atpase"/>
    <property type="match status" value="1"/>
</dbReference>
<evidence type="ECO:0000256" key="16">
    <source>
        <dbReference type="RuleBase" id="RU362033"/>
    </source>
</evidence>
<comment type="subcellular location">
    <subcellularLocation>
        <location evidence="1 16">Membrane</location>
        <topology evidence="1 16">Multi-pass membrane protein</topology>
    </subcellularLocation>
</comment>
<feature type="transmembrane region" description="Helical" evidence="16">
    <location>
        <begin position="660"/>
        <end position="681"/>
    </location>
</feature>
<dbReference type="Gene3D" id="1.20.1110.10">
    <property type="entry name" value="Calcium-transporting ATPase, transmembrane domain"/>
    <property type="match status" value="1"/>
</dbReference>
<evidence type="ECO:0000256" key="4">
    <source>
        <dbReference type="ARBA" id="ARBA00022723"/>
    </source>
</evidence>
<evidence type="ECO:0000256" key="13">
    <source>
        <dbReference type="PIRSR" id="PIRSR606539-1"/>
    </source>
</evidence>
<feature type="transmembrane region" description="Helical" evidence="16">
    <location>
        <begin position="738"/>
        <end position="757"/>
    </location>
</feature>
<dbReference type="Pfam" id="PF16212">
    <property type="entry name" value="PhoLip_ATPase_C"/>
    <property type="match status" value="1"/>
</dbReference>
<dbReference type="EC" id="7.6.2.1" evidence="16"/>
<dbReference type="Gene3D" id="3.40.1110.10">
    <property type="entry name" value="Calcium-transporting ATPase, cytoplasmic domain N"/>
    <property type="match status" value="2"/>
</dbReference>
<dbReference type="PANTHER" id="PTHR24092">
    <property type="entry name" value="PROBABLE PHOSPHOLIPID-TRANSPORTING ATPASE"/>
    <property type="match status" value="1"/>
</dbReference>
<feature type="binding site" evidence="15">
    <location>
        <position position="230"/>
    </location>
    <ligand>
        <name>Mg(2+)</name>
        <dbReference type="ChEBI" id="CHEBI:18420"/>
    </ligand>
</feature>
<dbReference type="Gene3D" id="3.40.50.1000">
    <property type="entry name" value="HAD superfamily/HAD-like"/>
    <property type="match status" value="2"/>
</dbReference>
<evidence type="ECO:0000259" key="17">
    <source>
        <dbReference type="Pfam" id="PF16212"/>
    </source>
</evidence>
<evidence type="ECO:0000256" key="6">
    <source>
        <dbReference type="ARBA" id="ARBA00022840"/>
    </source>
</evidence>
<dbReference type="GeneID" id="90542216"/>
<feature type="binding site" evidence="14">
    <location>
        <position position="387"/>
    </location>
    <ligand>
        <name>ATP</name>
        <dbReference type="ChEBI" id="CHEBI:30616"/>
    </ligand>
</feature>
<dbReference type="NCBIfam" id="TIGR01494">
    <property type="entry name" value="ATPase_P-type"/>
    <property type="match status" value="2"/>
</dbReference>
<dbReference type="GO" id="GO:0140326">
    <property type="term" value="F:ATPase-coupled intramembrane lipid transporter activity"/>
    <property type="evidence" value="ECO:0007669"/>
    <property type="project" value="UniProtKB-EC"/>
</dbReference>
<evidence type="ECO:0000256" key="12">
    <source>
        <dbReference type="ARBA" id="ARBA00049128"/>
    </source>
</evidence>
<dbReference type="GO" id="GO:0000287">
    <property type="term" value="F:magnesium ion binding"/>
    <property type="evidence" value="ECO:0007669"/>
    <property type="project" value="UniProtKB-UniRule"/>
</dbReference>
<evidence type="ECO:0000313" key="18">
    <source>
        <dbReference type="EMBL" id="WUR04385.1"/>
    </source>
</evidence>
<dbReference type="GO" id="GO:0005886">
    <property type="term" value="C:plasma membrane"/>
    <property type="evidence" value="ECO:0007669"/>
    <property type="project" value="TreeGrafter"/>
</dbReference>
<dbReference type="GO" id="GO:0006890">
    <property type="term" value="P:retrograde vesicle-mediated transport, Golgi to endoplasmic reticulum"/>
    <property type="evidence" value="ECO:0007669"/>
    <property type="project" value="TreeGrafter"/>
</dbReference>
<dbReference type="PRINTS" id="PR00119">
    <property type="entry name" value="CATATPASE"/>
</dbReference>
<evidence type="ECO:0000256" key="8">
    <source>
        <dbReference type="ARBA" id="ARBA00022967"/>
    </source>
</evidence>
<dbReference type="SFLD" id="SFLDG00002">
    <property type="entry name" value="C1.7:_P-type_atpase_like"/>
    <property type="match status" value="1"/>
</dbReference>
<name>A0AAX4JEF4_9MICR</name>
<dbReference type="InterPro" id="IPR023214">
    <property type="entry name" value="HAD_sf"/>
</dbReference>
<dbReference type="InterPro" id="IPR018303">
    <property type="entry name" value="ATPase_P-typ_P_site"/>
</dbReference>
<dbReference type="InterPro" id="IPR036412">
    <property type="entry name" value="HAD-like_sf"/>
</dbReference>
<keyword evidence="6 14" id="KW-0067">ATP-binding</keyword>
<feature type="binding site" evidence="14">
    <location>
        <position position="573"/>
    </location>
    <ligand>
        <name>ATP</name>
        <dbReference type="ChEBI" id="CHEBI:30616"/>
    </ligand>
</feature>
<dbReference type="KEGG" id="vnx:VNE69_08140"/>
<dbReference type="SUPFAM" id="SSF81665">
    <property type="entry name" value="Calcium ATPase, transmembrane domain M"/>
    <property type="match status" value="1"/>
</dbReference>
<comment type="catalytic activity">
    <reaction evidence="11 16">
        <text>ATP + H2O + phospholipidSide 1 = ADP + phosphate + phospholipidSide 2.</text>
        <dbReference type="EC" id="7.6.2.1"/>
    </reaction>
</comment>
<dbReference type="GO" id="GO:0005802">
    <property type="term" value="C:trans-Golgi network"/>
    <property type="evidence" value="ECO:0007669"/>
    <property type="project" value="TreeGrafter"/>
</dbReference>
<reference evidence="18" key="1">
    <citation type="journal article" date="2024" name="BMC Genomics">
        <title>Functional annotation of a divergent genome using sequence and structure-based similarity.</title>
        <authorList>
            <person name="Svedberg D."/>
            <person name="Winiger R.R."/>
            <person name="Berg A."/>
            <person name="Sharma H."/>
            <person name="Tellgren-Roth C."/>
            <person name="Debrunner-Vossbrinck B.A."/>
            <person name="Vossbrinck C.R."/>
            <person name="Barandun J."/>
        </authorList>
    </citation>
    <scope>NUCLEOTIDE SEQUENCE</scope>
    <source>
        <strain evidence="18">Illinois isolate</strain>
    </source>
</reference>
<organism evidence="18 19">
    <name type="scientific">Vairimorpha necatrix</name>
    <dbReference type="NCBI Taxonomy" id="6039"/>
    <lineage>
        <taxon>Eukaryota</taxon>
        <taxon>Fungi</taxon>
        <taxon>Fungi incertae sedis</taxon>
        <taxon>Microsporidia</taxon>
        <taxon>Nosematidae</taxon>
        <taxon>Vairimorpha</taxon>
    </lineage>
</organism>
<dbReference type="InterPro" id="IPR023299">
    <property type="entry name" value="ATPase_P-typ_cyto_dom_N"/>
</dbReference>
<dbReference type="PANTHER" id="PTHR24092:SF5">
    <property type="entry name" value="PHOSPHOLIPID-TRANSPORTING ATPASE"/>
    <property type="match status" value="1"/>
</dbReference>
<dbReference type="Gene3D" id="2.70.150.10">
    <property type="entry name" value="Calcium-transporting ATPase, cytoplasmic transduction domain A"/>
    <property type="match status" value="1"/>
</dbReference>
<feature type="binding site" evidence="14">
    <location>
        <position position="416"/>
    </location>
    <ligand>
        <name>ATP</name>
        <dbReference type="ChEBI" id="CHEBI:30616"/>
    </ligand>
</feature>
<accession>A0AAX4JEF4</accession>
<dbReference type="Proteomes" id="UP001334084">
    <property type="component" value="Chromosome 8"/>
</dbReference>
<feature type="binding site" evidence="14">
    <location>
        <position position="498"/>
    </location>
    <ligand>
        <name>ATP</name>
        <dbReference type="ChEBI" id="CHEBI:30616"/>
    </ligand>
</feature>
<dbReference type="InterPro" id="IPR001757">
    <property type="entry name" value="P_typ_ATPase"/>
</dbReference>
<dbReference type="InterPro" id="IPR023298">
    <property type="entry name" value="ATPase_P-typ_TM_dom_sf"/>
</dbReference>
<dbReference type="InterPro" id="IPR044492">
    <property type="entry name" value="P_typ_ATPase_HD_dom"/>
</dbReference>
<dbReference type="InterPro" id="IPR032630">
    <property type="entry name" value="P_typ_ATPase_c"/>
</dbReference>
<comment type="cofactor">
    <cofactor evidence="15">
        <name>Mg(2+)</name>
        <dbReference type="ChEBI" id="CHEBI:18420"/>
    </cofactor>
</comment>
<dbReference type="RefSeq" id="XP_065330530.1">
    <property type="nucleotide sequence ID" value="XM_065474458.1"/>
</dbReference>
<dbReference type="GO" id="GO:0005524">
    <property type="term" value="F:ATP binding"/>
    <property type="evidence" value="ECO:0007669"/>
    <property type="project" value="UniProtKB-UniRule"/>
</dbReference>
<evidence type="ECO:0000313" key="19">
    <source>
        <dbReference type="Proteomes" id="UP001334084"/>
    </source>
</evidence>
<comment type="similarity">
    <text evidence="2 16">Belongs to the cation transport ATPase (P-type) (TC 3.A.3) family. Type IV subfamily.</text>
</comment>
<feature type="domain" description="P-type ATPase C-terminal" evidence="17">
    <location>
        <begin position="626"/>
        <end position="829"/>
    </location>
</feature>
<dbReference type="PROSITE" id="PS00154">
    <property type="entry name" value="ATPASE_E1_E2"/>
    <property type="match status" value="1"/>
</dbReference>
<feature type="binding site" evidence="14">
    <location>
        <position position="360"/>
    </location>
    <ligand>
        <name>ATP</name>
        <dbReference type="ChEBI" id="CHEBI:30616"/>
    </ligand>
</feature>
<keyword evidence="4 15" id="KW-0479">Metal-binding</keyword>
<sequence>MIFFYIYRRENIGNLRTTGDLSLDKDNCKNDFKDNCKDNCKNDFKEVNKEVNKDDYKEVNKLVNVNEDNTKDNYKDYKNIYKDDHKEGLSLENMLWMNTVVATCSALCCVIYTGNDTRAMLNTSKPRNKVGSFDNELNTYSKFLGASSIIIAAFFAYMKGFSSNGPVAFVRFLVLFSSIIPISLKTTIDMAKYVYSYSISNDTKIPNTIVRNSSIPEELGRISYFLTDKTGTLTKNEMEMKKVHLGTSAFTQDLNEEISKKLAKYSSKKNEKSNIFSRNKKDINHRLYELVEGLCVCHNVSPVIDQNTISYQASSPDEVAIVKWTESVGMKLFRRDKETITILDSLNDELVYEILEIFPFTSETKRMGIIVKKLNNYESSEIFFILKGADVVMNKIIQYTDWVEEETENMAREGLRTLVIGKRILTESQYSLFKNEYEKAKSSISNRNENINKAMEIIETDLTVLGLTGVEDKLQDKVKISLENLKNAGIKIWMLTGDKIETAISIAASSKIFDKTTEYKIITEDDLDLLDKGVFKRLDALVIDGNTLNIVMEKCFNKFIEACLDLKSLIGCRFSPTQKALVARALRLQSKKIVCCIGDGGNDVSMILEANVGVGIVGKEGNQASLAADFSIEKFCFVMDLFFWHGRNSYSNSVSITYLIIHRGTILSVLQGLFCALINFIPFNIYHGYILVAFISCYTFFPIFSTVFSLDVSREVTDMFPELYKELVDNPLLTIGEFLLWNFMSFYQGTIIMLFMIYRFERELFSISTLTFTSLIINEILMVFLTTPRISKHTIMACVMSLFFYLLSFVLFRDLFYINMGFFQFIREVLIANLIAIVPKILTKGVKYWKPSSSSKLESRV</sequence>
<dbReference type="SUPFAM" id="SSF56784">
    <property type="entry name" value="HAD-like"/>
    <property type="match status" value="1"/>
</dbReference>
<keyword evidence="9 16" id="KW-1133">Transmembrane helix</keyword>
<feature type="active site" description="4-aspartylphosphate intermediate" evidence="13">
    <location>
        <position position="228"/>
    </location>
</feature>
<dbReference type="GO" id="GO:0006897">
    <property type="term" value="P:endocytosis"/>
    <property type="evidence" value="ECO:0007669"/>
    <property type="project" value="TreeGrafter"/>
</dbReference>
<feature type="binding site" evidence="14">
    <location>
        <position position="579"/>
    </location>
    <ligand>
        <name>ATP</name>
        <dbReference type="ChEBI" id="CHEBI:30616"/>
    </ligand>
</feature>
<feature type="binding site" evidence="15">
    <location>
        <position position="603"/>
    </location>
    <ligand>
        <name>Mg(2+)</name>
        <dbReference type="ChEBI" id="CHEBI:18420"/>
    </ligand>
</feature>
<feature type="binding site" evidence="14">
    <location>
        <position position="497"/>
    </location>
    <ligand>
        <name>ATP</name>
        <dbReference type="ChEBI" id="CHEBI:30616"/>
    </ligand>
</feature>
<feature type="binding site" evidence="14">
    <location>
        <position position="318"/>
    </location>
    <ligand>
        <name>ATP</name>
        <dbReference type="ChEBI" id="CHEBI:30616"/>
    </ligand>
</feature>
<feature type="binding site" evidence="15">
    <location>
        <position position="599"/>
    </location>
    <ligand>
        <name>Mg(2+)</name>
        <dbReference type="ChEBI" id="CHEBI:18420"/>
    </ligand>
</feature>
<feature type="transmembrane region" description="Helical" evidence="16">
    <location>
        <begin position="688"/>
        <end position="710"/>
    </location>
</feature>
<evidence type="ECO:0000256" key="9">
    <source>
        <dbReference type="ARBA" id="ARBA00022989"/>
    </source>
</evidence>
<evidence type="ECO:0000256" key="1">
    <source>
        <dbReference type="ARBA" id="ARBA00004141"/>
    </source>
</evidence>
<feature type="transmembrane region" description="Helical" evidence="16">
    <location>
        <begin position="764"/>
        <end position="787"/>
    </location>
</feature>
<gene>
    <name evidence="18" type="ORF">VNE69_08140</name>
</gene>
<evidence type="ECO:0000256" key="3">
    <source>
        <dbReference type="ARBA" id="ARBA00022692"/>
    </source>
</evidence>
<keyword evidence="10 16" id="KW-0472">Membrane</keyword>
<evidence type="ECO:0000256" key="2">
    <source>
        <dbReference type="ARBA" id="ARBA00008109"/>
    </source>
</evidence>
<evidence type="ECO:0000256" key="14">
    <source>
        <dbReference type="PIRSR" id="PIRSR606539-2"/>
    </source>
</evidence>
<proteinExistence type="inferred from homology"/>
<keyword evidence="3 16" id="KW-0812">Transmembrane</keyword>
<dbReference type="InterPro" id="IPR006539">
    <property type="entry name" value="P-type_ATPase_IV"/>
</dbReference>
<evidence type="ECO:0000256" key="11">
    <source>
        <dbReference type="ARBA" id="ARBA00034036"/>
    </source>
</evidence>
<dbReference type="GO" id="GO:0045332">
    <property type="term" value="P:phospholipid translocation"/>
    <property type="evidence" value="ECO:0007669"/>
    <property type="project" value="TreeGrafter"/>
</dbReference>
<feature type="binding site" evidence="14">
    <location>
        <position position="228"/>
    </location>
    <ligand>
        <name>ATP</name>
        <dbReference type="ChEBI" id="CHEBI:30616"/>
    </ligand>
</feature>
<evidence type="ECO:0000256" key="5">
    <source>
        <dbReference type="ARBA" id="ARBA00022741"/>
    </source>
</evidence>
<feature type="binding site" evidence="14">
    <location>
        <position position="603"/>
    </location>
    <ligand>
        <name>ATP</name>
        <dbReference type="ChEBI" id="CHEBI:30616"/>
    </ligand>
</feature>
<dbReference type="Pfam" id="PF13246">
    <property type="entry name" value="Cation_ATPase"/>
    <property type="match status" value="1"/>
</dbReference>
<keyword evidence="8 16" id="KW-1278">Translocase</keyword>
<dbReference type="GO" id="GO:0005768">
    <property type="term" value="C:endosome"/>
    <property type="evidence" value="ECO:0007669"/>
    <property type="project" value="TreeGrafter"/>
</dbReference>
<feature type="binding site" evidence="14">
    <location>
        <position position="602"/>
    </location>
    <ligand>
        <name>ATP</name>
        <dbReference type="ChEBI" id="CHEBI:30616"/>
    </ligand>
</feature>
<dbReference type="AlphaFoldDB" id="A0AAX4JEF4"/>
<dbReference type="SUPFAM" id="SSF81660">
    <property type="entry name" value="Metal cation-transporting ATPase, ATP-binding domain N"/>
    <property type="match status" value="1"/>
</dbReference>
<feature type="binding site" evidence="14">
    <location>
        <position position="229"/>
    </location>
    <ligand>
        <name>ATP</name>
        <dbReference type="ChEBI" id="CHEBI:30616"/>
    </ligand>
</feature>